<dbReference type="PROSITE" id="PS50011">
    <property type="entry name" value="PROTEIN_KINASE_DOM"/>
    <property type="match status" value="1"/>
</dbReference>
<dbReference type="GO" id="GO:0004672">
    <property type="term" value="F:protein kinase activity"/>
    <property type="evidence" value="ECO:0007669"/>
    <property type="project" value="InterPro"/>
</dbReference>
<sequence>MRKTPSKRLNKTLLKLALQYPLTALDFLHTEEDIVHTDLKSDIVFSVADKYALDDFCRDEIRDPTPQKIIDKTRTVYTSRAPRDPADSNWGPWVLCGFGEARIGKLHKVANIGEAQPHICRAPEVSFMISCDSKVDIWNVPNLILDHLESDHLLNIVDRNGSCCRYTHMAKIVAFLGPPPPEFVVRSEFCQNGFDETGESLHEKDKIKKGP</sequence>
<dbReference type="VEuPathDB" id="FungiDB:I7I53_00018"/>
<dbReference type="SUPFAM" id="SSF56112">
    <property type="entry name" value="Protein kinase-like (PK-like)"/>
    <property type="match status" value="1"/>
</dbReference>
<dbReference type="InterPro" id="IPR000719">
    <property type="entry name" value="Prot_kinase_dom"/>
</dbReference>
<dbReference type="Proteomes" id="UP000008142">
    <property type="component" value="Unassembled WGS sequence"/>
</dbReference>
<dbReference type="GO" id="GO:0005524">
    <property type="term" value="F:ATP binding"/>
    <property type="evidence" value="ECO:0007669"/>
    <property type="project" value="InterPro"/>
</dbReference>
<proteinExistence type="predicted"/>
<keyword evidence="2" id="KW-0418">Kinase</keyword>
<dbReference type="STRING" id="544711.F0UNE7"/>
<keyword evidence="2" id="KW-0808">Transferase</keyword>
<protein>
    <submittedName>
        <fullName evidence="2">Protein kinase</fullName>
    </submittedName>
</protein>
<accession>F0UNE7</accession>
<dbReference type="HOGENOM" id="CLU_000288_81_11_1"/>
<organism evidence="3">
    <name type="scientific">Ajellomyces capsulatus (strain H88)</name>
    <name type="common">Darling's disease fungus</name>
    <name type="synonym">Histoplasma capsulatum</name>
    <dbReference type="NCBI Taxonomy" id="544711"/>
    <lineage>
        <taxon>Eukaryota</taxon>
        <taxon>Fungi</taxon>
        <taxon>Dikarya</taxon>
        <taxon>Ascomycota</taxon>
        <taxon>Pezizomycotina</taxon>
        <taxon>Eurotiomycetes</taxon>
        <taxon>Eurotiomycetidae</taxon>
        <taxon>Onygenales</taxon>
        <taxon>Ajellomycetaceae</taxon>
        <taxon>Histoplasma</taxon>
    </lineage>
</organism>
<name>F0UNE7_AJEC8</name>
<dbReference type="Gene3D" id="1.10.510.10">
    <property type="entry name" value="Transferase(Phosphotransferase) domain 1"/>
    <property type="match status" value="1"/>
</dbReference>
<dbReference type="OMA" id="CRDEIRD"/>
<dbReference type="AlphaFoldDB" id="F0UNE7"/>
<dbReference type="OrthoDB" id="5979581at2759"/>
<evidence type="ECO:0000259" key="1">
    <source>
        <dbReference type="PROSITE" id="PS50011"/>
    </source>
</evidence>
<evidence type="ECO:0000313" key="3">
    <source>
        <dbReference type="Proteomes" id="UP000008142"/>
    </source>
</evidence>
<dbReference type="InterPro" id="IPR011009">
    <property type="entry name" value="Kinase-like_dom_sf"/>
</dbReference>
<reference evidence="3" key="1">
    <citation type="submission" date="2008-07" db="EMBL/GenBank/DDBJ databases">
        <title>Annotation of Ajellomyces capsulatus strain H88.</title>
        <authorList>
            <person name="Champion M."/>
            <person name="Cuomo C."/>
            <person name="Ma L.-J."/>
            <person name="Henn M.R."/>
            <person name="Sil A."/>
            <person name="Goldman B."/>
            <person name="Young S.K."/>
            <person name="Kodira C.D."/>
            <person name="Zeng Q."/>
            <person name="Koehrsen M."/>
            <person name="Alvarado L."/>
            <person name="Berlin A."/>
            <person name="Borenstein D."/>
            <person name="Chen Z."/>
            <person name="Engels R."/>
            <person name="Freedman E."/>
            <person name="Gellesch M."/>
            <person name="Goldberg J."/>
            <person name="Griggs A."/>
            <person name="Gujja S."/>
            <person name="Heiman D."/>
            <person name="Hepburn T."/>
            <person name="Howarth C."/>
            <person name="Jen D."/>
            <person name="Larson L."/>
            <person name="Lewis B."/>
            <person name="Mehta T."/>
            <person name="Park D."/>
            <person name="Pearson M."/>
            <person name="Roberts A."/>
            <person name="Saif S."/>
            <person name="Shea T."/>
            <person name="Shenoy N."/>
            <person name="Sisk P."/>
            <person name="Stolte C."/>
            <person name="Sykes S."/>
            <person name="Walk T."/>
            <person name="White J."/>
            <person name="Yandava C."/>
            <person name="Klein B."/>
            <person name="McEwen J.G."/>
            <person name="Puccia R."/>
            <person name="Goldman G.H."/>
            <person name="Felipe M.S."/>
            <person name="Nino-Vega G."/>
            <person name="San-Blas G."/>
            <person name="Taylor J."/>
            <person name="Mendoza L."/>
            <person name="Galagan J."/>
            <person name="Nusbaum C."/>
            <person name="Birren B."/>
        </authorList>
    </citation>
    <scope>NUCLEOTIDE SEQUENCE [LARGE SCALE GENOMIC DNA]</scope>
    <source>
        <strain evidence="3">H88</strain>
    </source>
</reference>
<feature type="domain" description="Protein kinase" evidence="1">
    <location>
        <begin position="1"/>
        <end position="211"/>
    </location>
</feature>
<evidence type="ECO:0000313" key="2">
    <source>
        <dbReference type="EMBL" id="EGC46762.1"/>
    </source>
</evidence>
<dbReference type="EMBL" id="DS990640">
    <property type="protein sequence ID" value="EGC46762.1"/>
    <property type="molecule type" value="Genomic_DNA"/>
</dbReference>
<gene>
    <name evidence="2" type="ORF">HCEG_05977</name>
</gene>